<feature type="binding site" evidence="8">
    <location>
        <begin position="9"/>
        <end position="17"/>
    </location>
    <ligand>
        <name>ATP</name>
        <dbReference type="ChEBI" id="CHEBI:30616"/>
    </ligand>
</feature>
<dbReference type="RefSeq" id="WP_147932314.1">
    <property type="nucleotide sequence ID" value="NZ_VOXD01000037.1"/>
</dbReference>
<evidence type="ECO:0000256" key="7">
    <source>
        <dbReference type="ARBA" id="ARBA00048478"/>
    </source>
</evidence>
<dbReference type="EMBL" id="VOXD01000037">
    <property type="protein sequence ID" value="TXF87044.1"/>
    <property type="molecule type" value="Genomic_DNA"/>
</dbReference>
<evidence type="ECO:0000259" key="9">
    <source>
        <dbReference type="Pfam" id="PF02224"/>
    </source>
</evidence>
<comment type="caution">
    <text evidence="10">The sequence shown here is derived from an EMBL/GenBank/DDBJ whole genome shotgun (WGS) entry which is preliminary data.</text>
</comment>
<dbReference type="InterPro" id="IPR003136">
    <property type="entry name" value="Cytidylate_kin"/>
</dbReference>
<dbReference type="GO" id="GO:0006220">
    <property type="term" value="P:pyrimidine nucleotide metabolic process"/>
    <property type="evidence" value="ECO:0007669"/>
    <property type="project" value="UniProtKB-UniRule"/>
</dbReference>
<evidence type="ECO:0000256" key="4">
    <source>
        <dbReference type="ARBA" id="ARBA00022777"/>
    </source>
</evidence>
<name>A0A5C7FL40_9BACT</name>
<evidence type="ECO:0000313" key="11">
    <source>
        <dbReference type="Proteomes" id="UP000321907"/>
    </source>
</evidence>
<dbReference type="EC" id="2.7.4.25" evidence="8"/>
<dbReference type="GO" id="GO:0036430">
    <property type="term" value="F:CMP kinase activity"/>
    <property type="evidence" value="ECO:0007669"/>
    <property type="project" value="RHEA"/>
</dbReference>
<evidence type="ECO:0000256" key="8">
    <source>
        <dbReference type="HAMAP-Rule" id="MF_00238"/>
    </source>
</evidence>
<dbReference type="GO" id="GO:0036431">
    <property type="term" value="F:dCMP kinase activity"/>
    <property type="evidence" value="ECO:0007669"/>
    <property type="project" value="InterPro"/>
</dbReference>
<keyword evidence="8" id="KW-0963">Cytoplasm</keyword>
<keyword evidence="5 8" id="KW-0067">ATP-binding</keyword>
<dbReference type="AlphaFoldDB" id="A0A5C7FL40"/>
<reference evidence="10 11" key="1">
    <citation type="submission" date="2019-08" db="EMBL/GenBank/DDBJ databases">
        <title>Lewinella sp. strain SSH13 Genome sequencing and assembly.</title>
        <authorList>
            <person name="Kim I."/>
        </authorList>
    </citation>
    <scope>NUCLEOTIDE SEQUENCE [LARGE SCALE GENOMIC DNA]</scope>
    <source>
        <strain evidence="10 11">SSH13</strain>
    </source>
</reference>
<dbReference type="NCBIfam" id="TIGR00017">
    <property type="entry name" value="cmk"/>
    <property type="match status" value="1"/>
</dbReference>
<evidence type="ECO:0000313" key="10">
    <source>
        <dbReference type="EMBL" id="TXF87044.1"/>
    </source>
</evidence>
<evidence type="ECO:0000256" key="2">
    <source>
        <dbReference type="ARBA" id="ARBA00022679"/>
    </source>
</evidence>
<keyword evidence="3 8" id="KW-0547">Nucleotide-binding</keyword>
<dbReference type="OrthoDB" id="9807434at2"/>
<dbReference type="CDD" id="cd02020">
    <property type="entry name" value="CMPK"/>
    <property type="match status" value="1"/>
</dbReference>
<comment type="similarity">
    <text evidence="1 8">Belongs to the cytidylate kinase family. Type 1 subfamily.</text>
</comment>
<accession>A0A5C7FL40</accession>
<dbReference type="Proteomes" id="UP000321907">
    <property type="component" value="Unassembled WGS sequence"/>
</dbReference>
<dbReference type="GO" id="GO:0005524">
    <property type="term" value="F:ATP binding"/>
    <property type="evidence" value="ECO:0007669"/>
    <property type="project" value="UniProtKB-UniRule"/>
</dbReference>
<organism evidence="10 11">
    <name type="scientific">Neolewinella aurantiaca</name>
    <dbReference type="NCBI Taxonomy" id="2602767"/>
    <lineage>
        <taxon>Bacteria</taxon>
        <taxon>Pseudomonadati</taxon>
        <taxon>Bacteroidota</taxon>
        <taxon>Saprospiria</taxon>
        <taxon>Saprospirales</taxon>
        <taxon>Lewinellaceae</taxon>
        <taxon>Neolewinella</taxon>
    </lineage>
</organism>
<keyword evidence="11" id="KW-1185">Reference proteome</keyword>
<dbReference type="SUPFAM" id="SSF52540">
    <property type="entry name" value="P-loop containing nucleoside triphosphate hydrolases"/>
    <property type="match status" value="1"/>
</dbReference>
<dbReference type="GO" id="GO:0015949">
    <property type="term" value="P:nucleobase-containing small molecule interconversion"/>
    <property type="evidence" value="ECO:0007669"/>
    <property type="project" value="TreeGrafter"/>
</dbReference>
<comment type="catalytic activity">
    <reaction evidence="7 8">
        <text>CMP + ATP = CDP + ADP</text>
        <dbReference type="Rhea" id="RHEA:11600"/>
        <dbReference type="ChEBI" id="CHEBI:30616"/>
        <dbReference type="ChEBI" id="CHEBI:58069"/>
        <dbReference type="ChEBI" id="CHEBI:60377"/>
        <dbReference type="ChEBI" id="CHEBI:456216"/>
        <dbReference type="EC" id="2.7.4.25"/>
    </reaction>
</comment>
<dbReference type="PANTHER" id="PTHR21299:SF2">
    <property type="entry name" value="CYTIDYLATE KINASE"/>
    <property type="match status" value="1"/>
</dbReference>
<proteinExistence type="inferred from homology"/>
<keyword evidence="2 8" id="KW-0808">Transferase</keyword>
<comment type="subcellular location">
    <subcellularLocation>
        <location evidence="8">Cytoplasm</location>
    </subcellularLocation>
</comment>
<dbReference type="InterPro" id="IPR011994">
    <property type="entry name" value="Cytidylate_kinase_dom"/>
</dbReference>
<evidence type="ECO:0000256" key="5">
    <source>
        <dbReference type="ARBA" id="ARBA00022840"/>
    </source>
</evidence>
<dbReference type="HAMAP" id="MF_00238">
    <property type="entry name" value="Cytidyl_kinase_type1"/>
    <property type="match status" value="1"/>
</dbReference>
<feature type="domain" description="Cytidylate kinase" evidence="9">
    <location>
        <begin position="5"/>
        <end position="210"/>
    </location>
</feature>
<evidence type="ECO:0000256" key="3">
    <source>
        <dbReference type="ARBA" id="ARBA00022741"/>
    </source>
</evidence>
<comment type="catalytic activity">
    <reaction evidence="6 8">
        <text>dCMP + ATP = dCDP + ADP</text>
        <dbReference type="Rhea" id="RHEA:25094"/>
        <dbReference type="ChEBI" id="CHEBI:30616"/>
        <dbReference type="ChEBI" id="CHEBI:57566"/>
        <dbReference type="ChEBI" id="CHEBI:58593"/>
        <dbReference type="ChEBI" id="CHEBI:456216"/>
        <dbReference type="EC" id="2.7.4.25"/>
    </reaction>
</comment>
<sequence>MKYTIAIDGYSACGKSTLAKAMAKRLGYRFIDTGAMYRMITLYFLREKIDITDECAVAGALNGLRVDFVPGSNEALLNEENVETEIRGRAVSEMVSPVATISAVRRWIVPQQREMGKEGGIVMDGRDIGTVVFPDADLKIFVTASMEVRTERRLQEMKDKGIPATREQVAENLVTRDHIDSTREDSPLRQAEDAIVLDNSHLSLEEFIEAGMVLVRGIPG</sequence>
<protein>
    <recommendedName>
        <fullName evidence="8">Cytidylate kinase</fullName>
        <shortName evidence="8">CK</shortName>
        <ecNumber evidence="8">2.7.4.25</ecNumber>
    </recommendedName>
    <alternativeName>
        <fullName evidence="8">Cytidine monophosphate kinase</fullName>
        <shortName evidence="8">CMP kinase</shortName>
    </alternativeName>
</protein>
<dbReference type="Pfam" id="PF02224">
    <property type="entry name" value="Cytidylate_kin"/>
    <property type="match status" value="1"/>
</dbReference>
<dbReference type="PANTHER" id="PTHR21299">
    <property type="entry name" value="CYTIDYLATE KINASE/PANTOATE-BETA-ALANINE LIGASE"/>
    <property type="match status" value="1"/>
</dbReference>
<evidence type="ECO:0000256" key="6">
    <source>
        <dbReference type="ARBA" id="ARBA00047615"/>
    </source>
</evidence>
<dbReference type="GO" id="GO:0005829">
    <property type="term" value="C:cytosol"/>
    <property type="evidence" value="ECO:0007669"/>
    <property type="project" value="TreeGrafter"/>
</dbReference>
<dbReference type="InterPro" id="IPR027417">
    <property type="entry name" value="P-loop_NTPase"/>
</dbReference>
<dbReference type="Gene3D" id="3.40.50.300">
    <property type="entry name" value="P-loop containing nucleotide triphosphate hydrolases"/>
    <property type="match status" value="1"/>
</dbReference>
<keyword evidence="4 8" id="KW-0418">Kinase</keyword>
<evidence type="ECO:0000256" key="1">
    <source>
        <dbReference type="ARBA" id="ARBA00009427"/>
    </source>
</evidence>
<gene>
    <name evidence="8" type="primary">cmk</name>
    <name evidence="10" type="ORF">FUA23_18795</name>
</gene>